<gene>
    <name evidence="3" type="ORF">EZS28_046289</name>
</gene>
<feature type="transmembrane region" description="Helical" evidence="2">
    <location>
        <begin position="6"/>
        <end position="28"/>
    </location>
</feature>
<dbReference type="AlphaFoldDB" id="A0A5J4TKY3"/>
<feature type="transmembrane region" description="Helical" evidence="2">
    <location>
        <begin position="109"/>
        <end position="129"/>
    </location>
</feature>
<proteinExistence type="predicted"/>
<protein>
    <submittedName>
        <fullName evidence="3">Uncharacterized protein</fullName>
    </submittedName>
</protein>
<feature type="transmembrane region" description="Helical" evidence="2">
    <location>
        <begin position="40"/>
        <end position="60"/>
    </location>
</feature>
<keyword evidence="2" id="KW-1133">Transmembrane helix</keyword>
<evidence type="ECO:0000313" key="4">
    <source>
        <dbReference type="Proteomes" id="UP000324800"/>
    </source>
</evidence>
<dbReference type="Proteomes" id="UP000324800">
    <property type="component" value="Unassembled WGS sequence"/>
</dbReference>
<evidence type="ECO:0000256" key="2">
    <source>
        <dbReference type="SAM" id="Phobius"/>
    </source>
</evidence>
<name>A0A5J4TKY3_9EUKA</name>
<dbReference type="EMBL" id="SNRW01030236">
    <property type="protein sequence ID" value="KAA6358185.1"/>
    <property type="molecule type" value="Genomic_DNA"/>
</dbReference>
<evidence type="ECO:0000256" key="1">
    <source>
        <dbReference type="SAM" id="MobiDB-lite"/>
    </source>
</evidence>
<feature type="compositionally biased region" description="Polar residues" evidence="1">
    <location>
        <begin position="175"/>
        <end position="191"/>
    </location>
</feature>
<sequence>MYGFGILAIFWMINAALLLIAGIEGVLYSASAGDHKWFKITLYINAAFSGLLLFGSILMMNPDGIFHVYQEVIEPEPDEEQEPIVDLNILEILRHSKLSLFQGDVPSGAYYFCAVEIIILFVITSIKIITHFAMDKNGVGPNSKVPEVANTTVIHPKSVRKVPTSESTRKDNAYATPSTPAASRYTPLTNQKADRRPNPYLGMQNPIGIITQ</sequence>
<comment type="caution">
    <text evidence="3">The sequence shown here is derived from an EMBL/GenBank/DDBJ whole genome shotgun (WGS) entry which is preliminary data.</text>
</comment>
<evidence type="ECO:0000313" key="3">
    <source>
        <dbReference type="EMBL" id="KAA6358185.1"/>
    </source>
</evidence>
<keyword evidence="2" id="KW-0812">Transmembrane</keyword>
<reference evidence="3 4" key="1">
    <citation type="submission" date="2019-03" db="EMBL/GenBank/DDBJ databases">
        <title>Single cell metagenomics reveals metabolic interactions within the superorganism composed of flagellate Streblomastix strix and complex community of Bacteroidetes bacteria on its surface.</title>
        <authorList>
            <person name="Treitli S.C."/>
            <person name="Kolisko M."/>
            <person name="Husnik F."/>
            <person name="Keeling P."/>
            <person name="Hampl V."/>
        </authorList>
    </citation>
    <scope>NUCLEOTIDE SEQUENCE [LARGE SCALE GENOMIC DNA]</scope>
    <source>
        <strain evidence="3">ST1C</strain>
    </source>
</reference>
<organism evidence="3 4">
    <name type="scientific">Streblomastix strix</name>
    <dbReference type="NCBI Taxonomy" id="222440"/>
    <lineage>
        <taxon>Eukaryota</taxon>
        <taxon>Metamonada</taxon>
        <taxon>Preaxostyla</taxon>
        <taxon>Oxymonadida</taxon>
        <taxon>Streblomastigidae</taxon>
        <taxon>Streblomastix</taxon>
    </lineage>
</organism>
<accession>A0A5J4TKY3</accession>
<feature type="region of interest" description="Disordered" evidence="1">
    <location>
        <begin position="160"/>
        <end position="212"/>
    </location>
</feature>
<keyword evidence="2" id="KW-0472">Membrane</keyword>